<dbReference type="PANTHER" id="PTHR43283">
    <property type="entry name" value="BETA-LACTAMASE-RELATED"/>
    <property type="match status" value="1"/>
</dbReference>
<evidence type="ECO:0000256" key="1">
    <source>
        <dbReference type="ARBA" id="ARBA00022801"/>
    </source>
</evidence>
<proteinExistence type="predicted"/>
<feature type="domain" description="Beta-lactamase-related" evidence="2">
    <location>
        <begin position="100"/>
        <end position="369"/>
    </location>
</feature>
<accession>A0ABQ1XSQ7</accession>
<dbReference type="SUPFAM" id="SSF56601">
    <property type="entry name" value="beta-lactamase/transpeptidase-like"/>
    <property type="match status" value="1"/>
</dbReference>
<evidence type="ECO:0000259" key="2">
    <source>
        <dbReference type="Pfam" id="PF00144"/>
    </source>
</evidence>
<reference evidence="4" key="1">
    <citation type="journal article" date="2019" name="Int. J. Syst. Evol. Microbiol.">
        <title>The Global Catalogue of Microorganisms (GCM) 10K type strain sequencing project: providing services to taxonomists for standard genome sequencing and annotation.</title>
        <authorList>
            <consortium name="The Broad Institute Genomics Platform"/>
            <consortium name="The Broad Institute Genome Sequencing Center for Infectious Disease"/>
            <person name="Wu L."/>
            <person name="Ma J."/>
        </authorList>
    </citation>
    <scope>NUCLEOTIDE SEQUENCE [LARGE SCALE GENOMIC DNA]</scope>
    <source>
        <strain evidence="4">CGMCC 1.12766</strain>
    </source>
</reference>
<gene>
    <name evidence="3" type="ORF">GCM10007420_17960</name>
</gene>
<sequence length="390" mass="42365">MITALLVTALPAAAVSQDYFPPAGSESWERAAPAEAGFDAEGLQAAVDFAIASETRNEAPLGDVVSARELTIMVPLQWAAEPYSDPLGPLADRGEPSGLIIRGGRIVAEWGEPERVDMTFSVTKTFLSHVVGIAIDDGLIGDVHMPVSSQVSDERFHTHHNAPVTWDQMLRQTSGWWGELWGKPAWADRPGDNAFDDLVAGPPEPGSAYQYNDVRVNALALAATHVFRRELPDVLRERIMDPVGASDGWVWHGYHNSYADIDGERLLSVSGGGHWGGGMFIDAFDMARLGLLDLNRGVWDGERLLSEAFYAAALTPGEHNPGYGYMNFFLNAPGTRFHSGTIPANAYFHLGAGTNVIFISPDHDLVAVVRWIDGAAMPEFFERLIAAIES</sequence>
<comment type="caution">
    <text evidence="3">The sequence shown here is derived from an EMBL/GenBank/DDBJ whole genome shotgun (WGS) entry which is preliminary data.</text>
</comment>
<organism evidence="3 4">
    <name type="scientific">Glycocaulis albus</name>
    <dbReference type="NCBI Taxonomy" id="1382801"/>
    <lineage>
        <taxon>Bacteria</taxon>
        <taxon>Pseudomonadati</taxon>
        <taxon>Pseudomonadota</taxon>
        <taxon>Alphaproteobacteria</taxon>
        <taxon>Maricaulales</taxon>
        <taxon>Maricaulaceae</taxon>
        <taxon>Glycocaulis</taxon>
    </lineage>
</organism>
<evidence type="ECO:0000313" key="3">
    <source>
        <dbReference type="EMBL" id="GGH02158.1"/>
    </source>
</evidence>
<dbReference type="Gene3D" id="3.40.710.10">
    <property type="entry name" value="DD-peptidase/beta-lactamase superfamily"/>
    <property type="match status" value="1"/>
</dbReference>
<dbReference type="PANTHER" id="PTHR43283:SF11">
    <property type="entry name" value="BETA-LACTAMASE-RELATED DOMAIN-CONTAINING PROTEIN"/>
    <property type="match status" value="1"/>
</dbReference>
<keyword evidence="4" id="KW-1185">Reference proteome</keyword>
<dbReference type="Pfam" id="PF00144">
    <property type="entry name" value="Beta-lactamase"/>
    <property type="match status" value="1"/>
</dbReference>
<name>A0ABQ1XSQ7_9PROT</name>
<dbReference type="InterPro" id="IPR012338">
    <property type="entry name" value="Beta-lactam/transpept-like"/>
</dbReference>
<evidence type="ECO:0000313" key="4">
    <source>
        <dbReference type="Proteomes" id="UP000648722"/>
    </source>
</evidence>
<dbReference type="Proteomes" id="UP000648722">
    <property type="component" value="Unassembled WGS sequence"/>
</dbReference>
<protein>
    <submittedName>
        <fullName evidence="3">Serine hydrolase</fullName>
    </submittedName>
</protein>
<dbReference type="GO" id="GO:0016787">
    <property type="term" value="F:hydrolase activity"/>
    <property type="evidence" value="ECO:0007669"/>
    <property type="project" value="UniProtKB-KW"/>
</dbReference>
<dbReference type="InterPro" id="IPR001466">
    <property type="entry name" value="Beta-lactam-related"/>
</dbReference>
<dbReference type="EMBL" id="BMFS01000007">
    <property type="protein sequence ID" value="GGH02158.1"/>
    <property type="molecule type" value="Genomic_DNA"/>
</dbReference>
<keyword evidence="1 3" id="KW-0378">Hydrolase</keyword>
<dbReference type="InterPro" id="IPR050789">
    <property type="entry name" value="Diverse_Enzym_Activities"/>
</dbReference>